<reference evidence="6" key="1">
    <citation type="submission" date="2020-11" db="EMBL/GenBank/DDBJ databases">
        <authorList>
            <person name="Tran Van P."/>
        </authorList>
    </citation>
    <scope>NUCLEOTIDE SEQUENCE</scope>
</reference>
<evidence type="ECO:0000313" key="6">
    <source>
        <dbReference type="EMBL" id="CAD7205400.1"/>
    </source>
</evidence>
<dbReference type="AlphaFoldDB" id="A0A7R8VUZ1"/>
<proteinExistence type="predicted"/>
<evidence type="ECO:0000256" key="5">
    <source>
        <dbReference type="SAM" id="MobiDB-lite"/>
    </source>
</evidence>
<protein>
    <submittedName>
        <fullName evidence="6">Uncharacterized protein</fullName>
    </submittedName>
</protein>
<comment type="subcellular location">
    <subcellularLocation>
        <location evidence="2">Cytoplasm</location>
    </subcellularLocation>
    <subcellularLocation>
        <location evidence="1">Nucleus</location>
    </subcellularLocation>
</comment>
<gene>
    <name evidence="6" type="ORF">TDIB3V08_LOCUS11552</name>
</gene>
<sequence length="252" mass="28610">MLQKLFEPVVFVRDEVPTFQTYISIRSLRPEVNLGGLQWLFNVQLEPTSVPAICLRHDVDGCVWQAGPTTLEDADWPCQHVGTFLAFGYVQASKTQKKFTVCSPDLSYVAVCEATRHIYLYRQPSTISTELRNRRTGEHVAHVAKQQLVSLDSTSEVLGVHASNHVLIWTLSQVKERMNFPARVRGALPTADIKAEERAEREGEGSSKTKHSESGSQKEQERQDKYREKKKNAKKIDSKRGGKNRKEVRTMD</sequence>
<dbReference type="GO" id="GO:0005634">
    <property type="term" value="C:nucleus"/>
    <property type="evidence" value="ECO:0007669"/>
    <property type="project" value="UniProtKB-SubCell"/>
</dbReference>
<dbReference type="PANTHER" id="PTHR21664:SF1">
    <property type="entry name" value="NUDC DOMAIN-CONTAINING PROTEIN 1"/>
    <property type="match status" value="1"/>
</dbReference>
<dbReference type="PANTHER" id="PTHR21664">
    <property type="entry name" value="CHRONIC MYELOGENOUS LEUKEMIA TUMOR ANTIGEN 66"/>
    <property type="match status" value="1"/>
</dbReference>
<dbReference type="InterPro" id="IPR037895">
    <property type="entry name" value="NUDCD1"/>
</dbReference>
<name>A0A7R8VUZ1_TIMDO</name>
<keyword evidence="4" id="KW-0539">Nucleus</keyword>
<evidence type="ECO:0000256" key="1">
    <source>
        <dbReference type="ARBA" id="ARBA00004123"/>
    </source>
</evidence>
<evidence type="ECO:0000256" key="3">
    <source>
        <dbReference type="ARBA" id="ARBA00022490"/>
    </source>
</evidence>
<accession>A0A7R8VUZ1</accession>
<feature type="compositionally biased region" description="Basic and acidic residues" evidence="5">
    <location>
        <begin position="234"/>
        <end position="252"/>
    </location>
</feature>
<organism evidence="6">
    <name type="scientific">Timema douglasi</name>
    <name type="common">Walking stick</name>
    <dbReference type="NCBI Taxonomy" id="61478"/>
    <lineage>
        <taxon>Eukaryota</taxon>
        <taxon>Metazoa</taxon>
        <taxon>Ecdysozoa</taxon>
        <taxon>Arthropoda</taxon>
        <taxon>Hexapoda</taxon>
        <taxon>Insecta</taxon>
        <taxon>Pterygota</taxon>
        <taxon>Neoptera</taxon>
        <taxon>Polyneoptera</taxon>
        <taxon>Phasmatodea</taxon>
        <taxon>Timematodea</taxon>
        <taxon>Timematoidea</taxon>
        <taxon>Timematidae</taxon>
        <taxon>Timema</taxon>
    </lineage>
</organism>
<feature type="compositionally biased region" description="Basic and acidic residues" evidence="5">
    <location>
        <begin position="194"/>
        <end position="227"/>
    </location>
</feature>
<feature type="region of interest" description="Disordered" evidence="5">
    <location>
        <begin position="194"/>
        <end position="252"/>
    </location>
</feature>
<evidence type="ECO:0000256" key="4">
    <source>
        <dbReference type="ARBA" id="ARBA00023242"/>
    </source>
</evidence>
<keyword evidence="3" id="KW-0963">Cytoplasm</keyword>
<evidence type="ECO:0000256" key="2">
    <source>
        <dbReference type="ARBA" id="ARBA00004496"/>
    </source>
</evidence>
<dbReference type="EMBL" id="OA574996">
    <property type="protein sequence ID" value="CAD7205400.1"/>
    <property type="molecule type" value="Genomic_DNA"/>
</dbReference>
<dbReference type="GO" id="GO:0005737">
    <property type="term" value="C:cytoplasm"/>
    <property type="evidence" value="ECO:0007669"/>
    <property type="project" value="UniProtKB-SubCell"/>
</dbReference>